<evidence type="ECO:0000313" key="3">
    <source>
        <dbReference type="Proteomes" id="UP000574769"/>
    </source>
</evidence>
<reference evidence="2 3" key="1">
    <citation type="submission" date="2020-08" db="EMBL/GenBank/DDBJ databases">
        <title>Genomic Encyclopedia of Type Strains, Phase IV (KMG-IV): sequencing the most valuable type-strain genomes for metagenomic binning, comparative biology and taxonomic classification.</title>
        <authorList>
            <person name="Goeker M."/>
        </authorList>
    </citation>
    <scope>NUCLEOTIDE SEQUENCE [LARGE SCALE GENOMIC DNA]</scope>
    <source>
        <strain evidence="2 3">DSM 15867</strain>
    </source>
</reference>
<sequence>MTVAEQGIAVMGDMSAEPSMEEILSSIKRIIAEEESGPTRGRRMGRVVQAPVPDEEDEDEVLELSQPVEGAESQATAQPPVQPARQPEPAAVTPEAPQVAAEPASAPAQDPVTPAAPSLDSGAIVSSQTVAASRGALDQLARLMVKPEPGSDGTLEGLVREMLRPVLREWLDANLPGMVEAMVQSEIKRITGSGL</sequence>
<keyword evidence="3" id="KW-1185">Reference proteome</keyword>
<gene>
    <name evidence="2" type="ORF">GGQ96_002957</name>
</gene>
<dbReference type="Proteomes" id="UP000574769">
    <property type="component" value="Unassembled WGS sequence"/>
</dbReference>
<evidence type="ECO:0008006" key="4">
    <source>
        <dbReference type="Google" id="ProtNLM"/>
    </source>
</evidence>
<proteinExistence type="predicted"/>
<organism evidence="2 3">
    <name type="scientific">Sphingomonas abaci</name>
    <dbReference type="NCBI Taxonomy" id="237611"/>
    <lineage>
        <taxon>Bacteria</taxon>
        <taxon>Pseudomonadati</taxon>
        <taxon>Pseudomonadota</taxon>
        <taxon>Alphaproteobacteria</taxon>
        <taxon>Sphingomonadales</taxon>
        <taxon>Sphingomonadaceae</taxon>
        <taxon>Sphingomonas</taxon>
    </lineage>
</organism>
<dbReference type="Pfam" id="PF10691">
    <property type="entry name" value="DUF2497"/>
    <property type="match status" value="1"/>
</dbReference>
<name>A0A7W7EZ21_9SPHN</name>
<dbReference type="AlphaFoldDB" id="A0A7W7EZ21"/>
<dbReference type="InterPro" id="IPR019632">
    <property type="entry name" value="DUF2497"/>
</dbReference>
<evidence type="ECO:0000256" key="1">
    <source>
        <dbReference type="SAM" id="MobiDB-lite"/>
    </source>
</evidence>
<comment type="caution">
    <text evidence="2">The sequence shown here is derived from an EMBL/GenBank/DDBJ whole genome shotgun (WGS) entry which is preliminary data.</text>
</comment>
<evidence type="ECO:0000313" key="2">
    <source>
        <dbReference type="EMBL" id="MBB4618811.1"/>
    </source>
</evidence>
<accession>A0A7W7EZ21</accession>
<dbReference type="EMBL" id="JACHNY010000006">
    <property type="protein sequence ID" value="MBB4618811.1"/>
    <property type="molecule type" value="Genomic_DNA"/>
</dbReference>
<feature type="region of interest" description="Disordered" evidence="1">
    <location>
        <begin position="31"/>
        <end position="120"/>
    </location>
</feature>
<feature type="compositionally biased region" description="Acidic residues" evidence="1">
    <location>
        <begin position="53"/>
        <end position="62"/>
    </location>
</feature>
<protein>
    <recommendedName>
        <fullName evidence="4">DUF2497 domain-containing protein</fullName>
    </recommendedName>
</protein>